<comment type="caution">
    <text evidence="1">The sequence shown here is derived from an EMBL/GenBank/DDBJ whole genome shotgun (WGS) entry which is preliminary data.</text>
</comment>
<sequence>MPMSASEVAHAMPVLQWAHPGLKREPAPNLALMRRLARRCGISDGALRTALSRACAVGALEADEGRYRLGPLAQEEAASARALRRRLPGYVLVVVSEGVGAGQLSQIREVFQRFGFRPLQRSVWIGARTADDRLGPALASAGLGRLVLIFPSDEVDAATRKRLAEAWDLPARAASLGDFHMRLFAYLTEPGLGPREAAWRCVETAPAWYRTVVRDEPPFPLGLCGPDYPLAALNADWSRHLERMSPALADLWAERQP</sequence>
<keyword evidence="2" id="KW-1185">Reference proteome</keyword>
<reference evidence="2" key="1">
    <citation type="journal article" date="2019" name="Int. J. Syst. Evol. Microbiol.">
        <title>The Global Catalogue of Microorganisms (GCM) 10K type strain sequencing project: providing services to taxonomists for standard genome sequencing and annotation.</title>
        <authorList>
            <consortium name="The Broad Institute Genomics Platform"/>
            <consortium name="The Broad Institute Genome Sequencing Center for Infectious Disease"/>
            <person name="Wu L."/>
            <person name="Ma J."/>
        </authorList>
    </citation>
    <scope>NUCLEOTIDE SEQUENCE [LARGE SCALE GENOMIC DNA]</scope>
    <source>
        <strain evidence="2">CCUG 55074</strain>
    </source>
</reference>
<evidence type="ECO:0000313" key="2">
    <source>
        <dbReference type="Proteomes" id="UP001597216"/>
    </source>
</evidence>
<evidence type="ECO:0000313" key="1">
    <source>
        <dbReference type="EMBL" id="MFD1191912.1"/>
    </source>
</evidence>
<dbReference type="Gene3D" id="1.10.10.10">
    <property type="entry name" value="Winged helix-like DNA-binding domain superfamily/Winged helix DNA-binding domain"/>
    <property type="match status" value="1"/>
</dbReference>
<name>A0ABW3T568_9CAUL</name>
<organism evidence="1 2">
    <name type="scientific">Phenylobacterium conjunctum</name>
    <dbReference type="NCBI Taxonomy" id="1298959"/>
    <lineage>
        <taxon>Bacteria</taxon>
        <taxon>Pseudomonadati</taxon>
        <taxon>Pseudomonadota</taxon>
        <taxon>Alphaproteobacteria</taxon>
        <taxon>Caulobacterales</taxon>
        <taxon>Caulobacteraceae</taxon>
        <taxon>Phenylobacterium</taxon>
    </lineage>
</organism>
<dbReference type="PANTHER" id="PTHR30319:SF1">
    <property type="entry name" value="TRANSCRIPTIONAL REPRESSOR PAAX"/>
    <property type="match status" value="1"/>
</dbReference>
<dbReference type="PANTHER" id="PTHR30319">
    <property type="entry name" value="PHENYLACETIC ACID REGULATOR-RELATED TRANSCRIPTIONAL REPRESSOR"/>
    <property type="match status" value="1"/>
</dbReference>
<dbReference type="RefSeq" id="WP_377354163.1">
    <property type="nucleotide sequence ID" value="NZ_JBHTLQ010000037.1"/>
</dbReference>
<dbReference type="EMBL" id="JBHTLQ010000037">
    <property type="protein sequence ID" value="MFD1191912.1"/>
    <property type="molecule type" value="Genomic_DNA"/>
</dbReference>
<proteinExistence type="predicted"/>
<dbReference type="InterPro" id="IPR036388">
    <property type="entry name" value="WH-like_DNA-bd_sf"/>
</dbReference>
<gene>
    <name evidence="1" type="ORF">ACFQ27_15075</name>
</gene>
<dbReference type="Proteomes" id="UP001597216">
    <property type="component" value="Unassembled WGS sequence"/>
</dbReference>
<evidence type="ECO:0008006" key="3">
    <source>
        <dbReference type="Google" id="ProtNLM"/>
    </source>
</evidence>
<accession>A0ABW3T568</accession>
<protein>
    <recommendedName>
        <fullName evidence="3">Transcriptional regulator, PaaX family</fullName>
    </recommendedName>
</protein>